<dbReference type="OrthoDB" id="5825849at2759"/>
<dbReference type="STRING" id="299467.A0A443SNB8"/>
<evidence type="ECO:0000313" key="2">
    <source>
        <dbReference type="Proteomes" id="UP000288716"/>
    </source>
</evidence>
<keyword evidence="2" id="KW-1185">Reference proteome</keyword>
<protein>
    <submittedName>
        <fullName evidence="1">Coiled-coil-helix-coiled-coil-helix domain-containing protein 1-like protein</fullName>
    </submittedName>
</protein>
<comment type="caution">
    <text evidence="1">The sequence shown here is derived from an EMBL/GenBank/DDBJ whole genome shotgun (WGS) entry which is preliminary data.</text>
</comment>
<organism evidence="1 2">
    <name type="scientific">Leptotrombidium deliense</name>
    <dbReference type="NCBI Taxonomy" id="299467"/>
    <lineage>
        <taxon>Eukaryota</taxon>
        <taxon>Metazoa</taxon>
        <taxon>Ecdysozoa</taxon>
        <taxon>Arthropoda</taxon>
        <taxon>Chelicerata</taxon>
        <taxon>Arachnida</taxon>
        <taxon>Acari</taxon>
        <taxon>Acariformes</taxon>
        <taxon>Trombidiformes</taxon>
        <taxon>Prostigmata</taxon>
        <taxon>Anystina</taxon>
        <taxon>Parasitengona</taxon>
        <taxon>Trombiculoidea</taxon>
        <taxon>Trombiculidae</taxon>
        <taxon>Leptotrombidium</taxon>
    </lineage>
</organism>
<dbReference type="AlphaFoldDB" id="A0A443SNB8"/>
<dbReference type="InterPro" id="IPR009069">
    <property type="entry name" value="Cys_alpha_HP_mot_SF"/>
</dbReference>
<dbReference type="InterPro" id="IPR033620">
    <property type="entry name" value="Ribosomal_mS37_met"/>
</dbReference>
<accession>A0A443SNB8</accession>
<dbReference type="EMBL" id="NCKV01001106">
    <property type="protein sequence ID" value="RWS29016.1"/>
    <property type="molecule type" value="Genomic_DNA"/>
</dbReference>
<dbReference type="GO" id="GO:0003723">
    <property type="term" value="F:RNA binding"/>
    <property type="evidence" value="ECO:0007669"/>
    <property type="project" value="TreeGrafter"/>
</dbReference>
<evidence type="ECO:0000313" key="1">
    <source>
        <dbReference type="EMBL" id="RWS29016.1"/>
    </source>
</evidence>
<reference evidence="1 2" key="1">
    <citation type="journal article" date="2018" name="Gigascience">
        <title>Genomes of trombidid mites reveal novel predicted allergens and laterally-transferred genes associated with secondary metabolism.</title>
        <authorList>
            <person name="Dong X."/>
            <person name="Chaisiri K."/>
            <person name="Xia D."/>
            <person name="Armstrong S.D."/>
            <person name="Fang Y."/>
            <person name="Donnelly M.J."/>
            <person name="Kadowaki T."/>
            <person name="McGarry J.W."/>
            <person name="Darby A.C."/>
            <person name="Makepeace B.L."/>
        </authorList>
    </citation>
    <scope>NUCLEOTIDE SEQUENCE [LARGE SCALE GENOMIC DNA]</scope>
    <source>
        <strain evidence="1">UoL-UT</strain>
    </source>
</reference>
<dbReference type="GO" id="GO:0032543">
    <property type="term" value="P:mitochondrial translation"/>
    <property type="evidence" value="ECO:0007669"/>
    <property type="project" value="InterPro"/>
</dbReference>
<dbReference type="Proteomes" id="UP000288716">
    <property type="component" value="Unassembled WGS sequence"/>
</dbReference>
<dbReference type="VEuPathDB" id="VectorBase:LDEU003022"/>
<dbReference type="PANTHER" id="PTHR31278">
    <property type="entry name" value="CHCHD1"/>
    <property type="match status" value="1"/>
</dbReference>
<dbReference type="PANTHER" id="PTHR31278:SF2">
    <property type="entry name" value="SMALL RIBOSOMAL SUBUNIT PROTEIN MS37"/>
    <property type="match status" value="1"/>
</dbReference>
<dbReference type="GO" id="GO:0005761">
    <property type="term" value="C:mitochondrial ribosome"/>
    <property type="evidence" value="ECO:0007669"/>
    <property type="project" value="InterPro"/>
</dbReference>
<dbReference type="GO" id="GO:0005654">
    <property type="term" value="C:nucleoplasm"/>
    <property type="evidence" value="ECO:0007669"/>
    <property type="project" value="TreeGrafter"/>
</dbReference>
<name>A0A443SNB8_9ACAR</name>
<dbReference type="SUPFAM" id="SSF47072">
    <property type="entry name" value="Cysteine alpha-hairpin motif"/>
    <property type="match status" value="1"/>
</dbReference>
<gene>
    <name evidence="1" type="ORF">B4U80_12755</name>
</gene>
<proteinExistence type="predicted"/>
<sequence length="134" mass="15313">MPRLTAALLTNPNYGLNKSMKNRRLPQDVEKLKNKPIRKLALKNMVTQRGSKENDVVCIQEMMVLFGCLEVNDFNQSLCAKETEAMQACYGTHLKRKAIRDQAGYKEPIPGATKFTKDQLNVLLSRYPQKIDQK</sequence>